<reference evidence="5 6" key="1">
    <citation type="submission" date="2018-11" db="EMBL/GenBank/DDBJ databases">
        <title>Novel bacteria species description.</title>
        <authorList>
            <person name="Han J.-H."/>
        </authorList>
    </citation>
    <scope>NUCLEOTIDE SEQUENCE [LARGE SCALE GENOMIC DNA]</scope>
    <source>
        <strain evidence="5 6">KCTC23259</strain>
    </source>
</reference>
<dbReference type="PANTHER" id="PTHR43046">
    <property type="entry name" value="GDP-MANNOSE MANNOSYL HYDROLASE"/>
    <property type="match status" value="1"/>
</dbReference>
<name>A0AAE3H470_9BACT</name>
<dbReference type="Proteomes" id="UP001204144">
    <property type="component" value="Unassembled WGS sequence"/>
</dbReference>
<dbReference type="InterPro" id="IPR015797">
    <property type="entry name" value="NUDIX_hydrolase-like_dom_sf"/>
</dbReference>
<comment type="similarity">
    <text evidence="3">Belongs to the Nudix hydrolase family.</text>
</comment>
<dbReference type="InterPro" id="IPR020476">
    <property type="entry name" value="Nudix_hydrolase"/>
</dbReference>
<evidence type="ECO:0000313" key="5">
    <source>
        <dbReference type="EMBL" id="MCP9764839.1"/>
    </source>
</evidence>
<dbReference type="GO" id="GO:0016787">
    <property type="term" value="F:hydrolase activity"/>
    <property type="evidence" value="ECO:0007669"/>
    <property type="project" value="UniProtKB-KW"/>
</dbReference>
<dbReference type="SUPFAM" id="SSF55811">
    <property type="entry name" value="Nudix"/>
    <property type="match status" value="1"/>
</dbReference>
<evidence type="ECO:0000313" key="6">
    <source>
        <dbReference type="Proteomes" id="UP001204144"/>
    </source>
</evidence>
<keyword evidence="2 3" id="KW-0378">Hydrolase</keyword>
<dbReference type="InterPro" id="IPR020084">
    <property type="entry name" value="NUDIX_hydrolase_CS"/>
</dbReference>
<dbReference type="PROSITE" id="PS00893">
    <property type="entry name" value="NUDIX_BOX"/>
    <property type="match status" value="1"/>
</dbReference>
<comment type="caution">
    <text evidence="5">The sequence shown here is derived from an EMBL/GenBank/DDBJ whole genome shotgun (WGS) entry which is preliminary data.</text>
</comment>
<accession>A0AAE3H470</accession>
<dbReference type="RefSeq" id="WP_255038526.1">
    <property type="nucleotide sequence ID" value="NZ_RJUF01000177.1"/>
</dbReference>
<dbReference type="PROSITE" id="PS51462">
    <property type="entry name" value="NUDIX"/>
    <property type="match status" value="1"/>
</dbReference>
<protein>
    <submittedName>
        <fullName evidence="5">NUDIX domain-containing protein</fullName>
    </submittedName>
</protein>
<comment type="cofactor">
    <cofactor evidence="1">
        <name>Mg(2+)</name>
        <dbReference type="ChEBI" id="CHEBI:18420"/>
    </cofactor>
</comment>
<dbReference type="AlphaFoldDB" id="A0AAE3H470"/>
<feature type="domain" description="Nudix hydrolase" evidence="4">
    <location>
        <begin position="1"/>
        <end position="128"/>
    </location>
</feature>
<evidence type="ECO:0000256" key="1">
    <source>
        <dbReference type="ARBA" id="ARBA00001946"/>
    </source>
</evidence>
<proteinExistence type="inferred from homology"/>
<keyword evidence="6" id="KW-1185">Reference proteome</keyword>
<organism evidence="5 6">
    <name type="scientific">Lacihabitans soyangensis</name>
    <dbReference type="NCBI Taxonomy" id="869394"/>
    <lineage>
        <taxon>Bacteria</taxon>
        <taxon>Pseudomonadati</taxon>
        <taxon>Bacteroidota</taxon>
        <taxon>Cytophagia</taxon>
        <taxon>Cytophagales</taxon>
        <taxon>Leadbetterellaceae</taxon>
        <taxon>Lacihabitans</taxon>
    </lineage>
</organism>
<evidence type="ECO:0000256" key="2">
    <source>
        <dbReference type="ARBA" id="ARBA00022801"/>
    </source>
</evidence>
<dbReference type="Pfam" id="PF00293">
    <property type="entry name" value="NUDIX"/>
    <property type="match status" value="1"/>
</dbReference>
<dbReference type="EMBL" id="RJUF01000177">
    <property type="protein sequence ID" value="MCP9764839.1"/>
    <property type="molecule type" value="Genomic_DNA"/>
</dbReference>
<evidence type="ECO:0000256" key="3">
    <source>
        <dbReference type="RuleBase" id="RU003476"/>
    </source>
</evidence>
<dbReference type="PRINTS" id="PR00502">
    <property type="entry name" value="NUDIXFAMILY"/>
</dbReference>
<dbReference type="Gene3D" id="3.90.79.10">
    <property type="entry name" value="Nucleoside Triphosphate Pyrophosphohydrolase"/>
    <property type="match status" value="1"/>
</dbReference>
<sequence length="144" mass="16516">MKTRPSAIILADNKLLTLKYNYNGNLLYAIPGGNLEFGEKLEVALKRELEEEIGLEIEVQNLLFLAEVHQQNKDTLHCVFKAKVVSGTPQLNPNETTALEICWLPIETIENYNLYPNIKTQIKEHFLEGKDHQVFLGEINQPWL</sequence>
<dbReference type="InterPro" id="IPR000086">
    <property type="entry name" value="NUDIX_hydrolase_dom"/>
</dbReference>
<dbReference type="PANTHER" id="PTHR43046:SF14">
    <property type="entry name" value="MUTT_NUDIX FAMILY PROTEIN"/>
    <property type="match status" value="1"/>
</dbReference>
<gene>
    <name evidence="5" type="ORF">EGI31_18015</name>
</gene>
<evidence type="ECO:0000259" key="4">
    <source>
        <dbReference type="PROSITE" id="PS51462"/>
    </source>
</evidence>